<reference evidence="12 13" key="1">
    <citation type="submission" date="2020-10" db="EMBL/GenBank/DDBJ databases">
        <title>Degradation of 1,4-Dioxane by Xanthobacter sp. YN2, via a Novel Group-2 Soluble Di-Iron Monooxygenase.</title>
        <authorList>
            <person name="Ma F."/>
            <person name="Wang Y."/>
            <person name="Yang J."/>
            <person name="Guo H."/>
            <person name="Su D."/>
            <person name="Yu L."/>
        </authorList>
    </citation>
    <scope>NUCLEOTIDE SEQUENCE [LARGE SCALE GENOMIC DNA]</scope>
    <source>
        <strain evidence="12 13">YN2</strain>
        <plasmid evidence="12 13">unnamed2</plasmid>
    </source>
</reference>
<keyword evidence="12" id="KW-0614">Plasmid</keyword>
<dbReference type="RefSeq" id="WP_203195505.1">
    <property type="nucleotide sequence ID" value="NZ_CP063362.1"/>
</dbReference>
<dbReference type="InterPro" id="IPR012675">
    <property type="entry name" value="Beta-grasp_dom_sf"/>
</dbReference>
<evidence type="ECO:0000313" key="12">
    <source>
        <dbReference type="EMBL" id="QRG10132.1"/>
    </source>
</evidence>
<dbReference type="GO" id="GO:0051537">
    <property type="term" value="F:2 iron, 2 sulfur cluster binding"/>
    <property type="evidence" value="ECO:0007669"/>
    <property type="project" value="UniProtKB-KW"/>
</dbReference>
<keyword evidence="3" id="KW-0001">2Fe-2S</keyword>
<dbReference type="KEGG" id="xdi:EZH22_30875"/>
<keyword evidence="6" id="KW-0408">Iron</keyword>
<evidence type="ECO:0000313" key="13">
    <source>
        <dbReference type="Proteomes" id="UP000596427"/>
    </source>
</evidence>
<name>A0A974SLY6_9HYPH</name>
<keyword evidence="5" id="KW-0249">Electron transport</keyword>
<dbReference type="InterPro" id="IPR001041">
    <property type="entry name" value="2Fe-2S_ferredoxin-type"/>
</dbReference>
<dbReference type="AlphaFoldDB" id="A0A974SLY6"/>
<dbReference type="Proteomes" id="UP000596427">
    <property type="component" value="Plasmid unnamed2"/>
</dbReference>
<geneLocation type="plasmid" evidence="12 13">
    <name>unnamed2</name>
</geneLocation>
<evidence type="ECO:0000256" key="2">
    <source>
        <dbReference type="ARBA" id="ARBA00022448"/>
    </source>
</evidence>
<dbReference type="PROSITE" id="PS51085">
    <property type="entry name" value="2FE2S_FER_2"/>
    <property type="match status" value="1"/>
</dbReference>
<evidence type="ECO:0000256" key="8">
    <source>
        <dbReference type="ARBA" id="ARBA00034078"/>
    </source>
</evidence>
<dbReference type="EMBL" id="CP063362">
    <property type="protein sequence ID" value="QRG08595.1"/>
    <property type="molecule type" value="Genomic_DNA"/>
</dbReference>
<keyword evidence="13" id="KW-1185">Reference proteome</keyword>
<dbReference type="Gene3D" id="3.10.20.30">
    <property type="match status" value="1"/>
</dbReference>
<evidence type="ECO:0000256" key="5">
    <source>
        <dbReference type="ARBA" id="ARBA00022982"/>
    </source>
</evidence>
<evidence type="ECO:0000313" key="11">
    <source>
        <dbReference type="EMBL" id="QRG08595.1"/>
    </source>
</evidence>
<organism evidence="12 13">
    <name type="scientific">Xanthobacter dioxanivorans</name>
    <dbReference type="NCBI Taxonomy" id="2528964"/>
    <lineage>
        <taxon>Bacteria</taxon>
        <taxon>Pseudomonadati</taxon>
        <taxon>Pseudomonadota</taxon>
        <taxon>Alphaproteobacteria</taxon>
        <taxon>Hyphomicrobiales</taxon>
        <taxon>Xanthobacteraceae</taxon>
        <taxon>Xanthobacter</taxon>
    </lineage>
</organism>
<dbReference type="KEGG" id="xdi:EZH22_10070"/>
<sequence>MSWAFRVTLERPDGVWSFEAPDNEYLLYSLIDAGLESPMICEQGWCLACAARLIEGEVDTSGALTHYPEDDAAGFVLICSALPRSDLVLRQHETETRREMTQMRIAHNLLARAFPSGKRSGHRRGRAQGVQNAE</sequence>
<comment type="similarity">
    <text evidence="1">Belongs to the 2Fe2S plant-type ferredoxin family.</text>
</comment>
<dbReference type="Pfam" id="PF00111">
    <property type="entry name" value="Fer2"/>
    <property type="match status" value="1"/>
</dbReference>
<evidence type="ECO:0000256" key="1">
    <source>
        <dbReference type="ARBA" id="ARBA00007874"/>
    </source>
</evidence>
<evidence type="ECO:0000256" key="6">
    <source>
        <dbReference type="ARBA" id="ARBA00023004"/>
    </source>
</evidence>
<dbReference type="CDD" id="cd00207">
    <property type="entry name" value="fer2"/>
    <property type="match status" value="1"/>
</dbReference>
<proteinExistence type="inferred from homology"/>
<evidence type="ECO:0000259" key="10">
    <source>
        <dbReference type="PROSITE" id="PS51085"/>
    </source>
</evidence>
<accession>A0A974SLY6</accession>
<dbReference type="SUPFAM" id="SSF54292">
    <property type="entry name" value="2Fe-2S ferredoxin-like"/>
    <property type="match status" value="1"/>
</dbReference>
<dbReference type="InterPro" id="IPR036010">
    <property type="entry name" value="2Fe-2S_ferredoxin-like_sf"/>
</dbReference>
<gene>
    <name evidence="11" type="ORF">EZH22_10070</name>
    <name evidence="12" type="ORF">EZH22_30875</name>
</gene>
<feature type="region of interest" description="Disordered" evidence="9">
    <location>
        <begin position="115"/>
        <end position="134"/>
    </location>
</feature>
<keyword evidence="7" id="KW-0411">Iron-sulfur</keyword>
<comment type="cofactor">
    <cofactor evidence="8">
        <name>[2Fe-2S] cluster</name>
        <dbReference type="ChEBI" id="CHEBI:190135"/>
    </cofactor>
</comment>
<evidence type="ECO:0000256" key="7">
    <source>
        <dbReference type="ARBA" id="ARBA00023014"/>
    </source>
</evidence>
<evidence type="ECO:0000256" key="9">
    <source>
        <dbReference type="SAM" id="MobiDB-lite"/>
    </source>
</evidence>
<dbReference type="GO" id="GO:0046872">
    <property type="term" value="F:metal ion binding"/>
    <property type="evidence" value="ECO:0007669"/>
    <property type="project" value="UniProtKB-KW"/>
</dbReference>
<keyword evidence="4" id="KW-0479">Metal-binding</keyword>
<protein>
    <submittedName>
        <fullName evidence="12">2Fe-2S iron-sulfur cluster binding domain-containing protein</fullName>
    </submittedName>
</protein>
<feature type="domain" description="2Fe-2S ferredoxin-type" evidence="10">
    <location>
        <begin position="5"/>
        <end position="95"/>
    </location>
</feature>
<dbReference type="EMBL" id="CP063364">
    <property type="protein sequence ID" value="QRG10132.1"/>
    <property type="molecule type" value="Genomic_DNA"/>
</dbReference>
<dbReference type="PANTHER" id="PTHR43112:SF3">
    <property type="entry name" value="FERREDOXIN-2, CHLOROPLASTIC"/>
    <property type="match status" value="1"/>
</dbReference>
<dbReference type="PANTHER" id="PTHR43112">
    <property type="entry name" value="FERREDOXIN"/>
    <property type="match status" value="1"/>
</dbReference>
<evidence type="ECO:0000256" key="4">
    <source>
        <dbReference type="ARBA" id="ARBA00022723"/>
    </source>
</evidence>
<keyword evidence="2" id="KW-0813">Transport</keyword>
<evidence type="ECO:0000256" key="3">
    <source>
        <dbReference type="ARBA" id="ARBA00022714"/>
    </source>
</evidence>
<dbReference type="Proteomes" id="UP000596427">
    <property type="component" value="Chromosome"/>
</dbReference>